<dbReference type="SUPFAM" id="SSF51735">
    <property type="entry name" value="NAD(P)-binding Rossmann-fold domains"/>
    <property type="match status" value="1"/>
</dbReference>
<gene>
    <name evidence="2" type="ORF">HNR48_002482</name>
</gene>
<dbReference type="GO" id="GO:0004029">
    <property type="term" value="F:aldehyde dehydrogenase (NAD+) activity"/>
    <property type="evidence" value="ECO:0007669"/>
    <property type="project" value="TreeGrafter"/>
</dbReference>
<dbReference type="RefSeq" id="WP_166846511.1">
    <property type="nucleotide sequence ID" value="NZ_JAAONY010000002.1"/>
</dbReference>
<accession>A0A7X0MYM5</accession>
<dbReference type="GO" id="GO:0016616">
    <property type="term" value="F:oxidoreductase activity, acting on the CH-OH group of donors, NAD or NADP as acceptor"/>
    <property type="evidence" value="ECO:0007669"/>
    <property type="project" value="InterPro"/>
</dbReference>
<comment type="caution">
    <text evidence="2">The sequence shown here is derived from an EMBL/GenBank/DDBJ whole genome shotgun (WGS) entry which is preliminary data.</text>
</comment>
<sequence length="321" mass="35097">MKIFLTGASGFVGKAALAMLVDRGHEVVAMSRRAESDQLIKSLGGRPERCDLESIKAEHLGDCELVIHSAAYVEAWGPKDAWFKANVLGTENVLKAAKQAGVKRFIHIGTEAGLVHGQDLFKADEHYPLAPDSPYPYCASKAQAEQSVMAANSAEMTCLVIRPRLIWGPGDQTLLPAIEQMCERNAWVWINHGKAMTSSTHIDNLIHAIELALTKGEGGEAYFVLDDADHSLRQMIEGMAASKNLELGNKNLPLWFAEALGALCEGMWRLLNLSSEPPLNKYAVMVMSRNCTLDDSKARKALGYSPIISWQEGMAQLGKAH</sequence>
<dbReference type="Pfam" id="PF01073">
    <property type="entry name" value="3Beta_HSD"/>
    <property type="match status" value="1"/>
</dbReference>
<evidence type="ECO:0000313" key="2">
    <source>
        <dbReference type="EMBL" id="MBB6522197.1"/>
    </source>
</evidence>
<dbReference type="InParanoid" id="A0A7X0MYM5"/>
<proteinExistence type="predicted"/>
<organism evidence="2 3">
    <name type="scientific">Pseudoteredinibacter isoporae</name>
    <dbReference type="NCBI Taxonomy" id="570281"/>
    <lineage>
        <taxon>Bacteria</taxon>
        <taxon>Pseudomonadati</taxon>
        <taxon>Pseudomonadota</taxon>
        <taxon>Gammaproteobacteria</taxon>
        <taxon>Cellvibrionales</taxon>
        <taxon>Cellvibrionaceae</taxon>
        <taxon>Pseudoteredinibacter</taxon>
    </lineage>
</organism>
<dbReference type="EMBL" id="JACHHT010000002">
    <property type="protein sequence ID" value="MBB6522197.1"/>
    <property type="molecule type" value="Genomic_DNA"/>
</dbReference>
<dbReference type="InterPro" id="IPR036291">
    <property type="entry name" value="NAD(P)-bd_dom_sf"/>
</dbReference>
<evidence type="ECO:0000259" key="1">
    <source>
        <dbReference type="Pfam" id="PF01073"/>
    </source>
</evidence>
<keyword evidence="3" id="KW-1185">Reference proteome</keyword>
<dbReference type="AlphaFoldDB" id="A0A7X0MYM5"/>
<dbReference type="FunCoup" id="A0A7X0MYM5">
    <property type="interactions" value="338"/>
</dbReference>
<dbReference type="InterPro" id="IPR051783">
    <property type="entry name" value="NAD(P)-dependent_oxidoreduct"/>
</dbReference>
<feature type="domain" description="3-beta hydroxysteroid dehydrogenase/isomerase" evidence="1">
    <location>
        <begin position="5"/>
        <end position="231"/>
    </location>
</feature>
<dbReference type="GO" id="GO:0005737">
    <property type="term" value="C:cytoplasm"/>
    <property type="evidence" value="ECO:0007669"/>
    <property type="project" value="TreeGrafter"/>
</dbReference>
<dbReference type="GO" id="GO:0006694">
    <property type="term" value="P:steroid biosynthetic process"/>
    <property type="evidence" value="ECO:0007669"/>
    <property type="project" value="InterPro"/>
</dbReference>
<protein>
    <recommendedName>
        <fullName evidence="1">3-beta hydroxysteroid dehydrogenase/isomerase domain-containing protein</fullName>
    </recommendedName>
</protein>
<dbReference type="PANTHER" id="PTHR48079:SF6">
    <property type="entry name" value="NAD(P)-BINDING DOMAIN-CONTAINING PROTEIN-RELATED"/>
    <property type="match status" value="1"/>
</dbReference>
<reference evidence="2 3" key="1">
    <citation type="submission" date="2020-08" db="EMBL/GenBank/DDBJ databases">
        <title>Genomic Encyclopedia of Type Strains, Phase IV (KMG-IV): sequencing the most valuable type-strain genomes for metagenomic binning, comparative biology and taxonomic classification.</title>
        <authorList>
            <person name="Goeker M."/>
        </authorList>
    </citation>
    <scope>NUCLEOTIDE SEQUENCE [LARGE SCALE GENOMIC DNA]</scope>
    <source>
        <strain evidence="2 3">DSM 22368</strain>
    </source>
</reference>
<dbReference type="Gene3D" id="3.40.50.720">
    <property type="entry name" value="NAD(P)-binding Rossmann-like Domain"/>
    <property type="match status" value="1"/>
</dbReference>
<name>A0A7X0MYM5_9GAMM</name>
<dbReference type="Proteomes" id="UP000528457">
    <property type="component" value="Unassembled WGS sequence"/>
</dbReference>
<dbReference type="PANTHER" id="PTHR48079">
    <property type="entry name" value="PROTEIN YEEZ"/>
    <property type="match status" value="1"/>
</dbReference>
<dbReference type="InterPro" id="IPR002225">
    <property type="entry name" value="3Beta_OHSteriod_DH/Estase"/>
</dbReference>
<evidence type="ECO:0000313" key="3">
    <source>
        <dbReference type="Proteomes" id="UP000528457"/>
    </source>
</evidence>